<name>A0A0S4KFF1_BODSA</name>
<dbReference type="Proteomes" id="UP000051952">
    <property type="component" value="Unassembled WGS sequence"/>
</dbReference>
<organism evidence="3 4">
    <name type="scientific">Bodo saltans</name>
    <name type="common">Flagellated protozoan</name>
    <dbReference type="NCBI Taxonomy" id="75058"/>
    <lineage>
        <taxon>Eukaryota</taxon>
        <taxon>Discoba</taxon>
        <taxon>Euglenozoa</taxon>
        <taxon>Kinetoplastea</taxon>
        <taxon>Metakinetoplastina</taxon>
        <taxon>Eubodonida</taxon>
        <taxon>Bodonidae</taxon>
        <taxon>Bodo</taxon>
    </lineage>
</organism>
<dbReference type="GO" id="GO:0005524">
    <property type="term" value="F:ATP binding"/>
    <property type="evidence" value="ECO:0007669"/>
    <property type="project" value="UniProtKB-KW"/>
</dbReference>
<dbReference type="GO" id="GO:0030968">
    <property type="term" value="P:endoplasmic reticulum unfolded protein response"/>
    <property type="evidence" value="ECO:0007669"/>
    <property type="project" value="TreeGrafter"/>
</dbReference>
<keyword evidence="2" id="KW-0067">ATP-binding</keyword>
<dbReference type="Pfam" id="PF00012">
    <property type="entry name" value="HSP70"/>
    <property type="match status" value="1"/>
</dbReference>
<dbReference type="InterPro" id="IPR013126">
    <property type="entry name" value="Hsp_70_fam"/>
</dbReference>
<dbReference type="PANTHER" id="PTHR45639">
    <property type="entry name" value="HSC70CB, ISOFORM G-RELATED"/>
    <property type="match status" value="1"/>
</dbReference>
<gene>
    <name evidence="3" type="ORF">BSAL_52675</name>
</gene>
<dbReference type="Gene3D" id="3.30.420.40">
    <property type="match status" value="1"/>
</dbReference>
<evidence type="ECO:0000256" key="2">
    <source>
        <dbReference type="ARBA" id="ARBA00022840"/>
    </source>
</evidence>
<dbReference type="GO" id="GO:0140662">
    <property type="term" value="F:ATP-dependent protein folding chaperone"/>
    <property type="evidence" value="ECO:0007669"/>
    <property type="project" value="InterPro"/>
</dbReference>
<keyword evidence="3" id="KW-0346">Stress response</keyword>
<evidence type="ECO:0000313" key="3">
    <source>
        <dbReference type="EMBL" id="CUI11448.1"/>
    </source>
</evidence>
<evidence type="ECO:0000256" key="1">
    <source>
        <dbReference type="ARBA" id="ARBA00022741"/>
    </source>
</evidence>
<dbReference type="EMBL" id="CYKH01000090">
    <property type="protein sequence ID" value="CUI11448.1"/>
    <property type="molecule type" value="Genomic_DNA"/>
</dbReference>
<dbReference type="VEuPathDB" id="TriTrypDB:BSAL_52675"/>
<evidence type="ECO:0000313" key="4">
    <source>
        <dbReference type="Proteomes" id="UP000051952"/>
    </source>
</evidence>
<accession>A0A0S4KFF1</accession>
<dbReference type="SUPFAM" id="SSF53067">
    <property type="entry name" value="Actin-like ATPase domain"/>
    <property type="match status" value="1"/>
</dbReference>
<dbReference type="PANTHER" id="PTHR45639:SF34">
    <property type="entry name" value="CHAPERONE PROTEIN DNAK"/>
    <property type="match status" value="1"/>
</dbReference>
<keyword evidence="4" id="KW-1185">Reference proteome</keyword>
<feature type="non-terminal residue" evidence="3">
    <location>
        <position position="235"/>
    </location>
</feature>
<dbReference type="InterPro" id="IPR043129">
    <property type="entry name" value="ATPase_NBD"/>
</dbReference>
<dbReference type="OrthoDB" id="2401965at2759"/>
<sequence>MKRGVFRPTLLLRQYRPQHAVSTDGRVHAQTVLEVEAKRKLKLISEESARFVVEKTERSNSGRVIGVDLGTTNSCISYIDKETNMPRIIPSPTGSWVFPTAVTFDRGHNLRTFGEEARASVRTSASATLCSGKRLIGRRFGELGRVQSQLHKTNQLTMTEKGDVAVEIMGRTYTIVHITAMFLRYLKIEAEKFLKEPVDCIVVSVPAYFTPQQKVATEDAALCAGFDVLEVIDEP</sequence>
<keyword evidence="1" id="KW-0547">Nucleotide-binding</keyword>
<protein>
    <submittedName>
        <fullName evidence="3">Heat shock protein 70, putative</fullName>
    </submittedName>
</protein>
<reference evidence="4" key="1">
    <citation type="submission" date="2015-09" db="EMBL/GenBank/DDBJ databases">
        <authorList>
            <consortium name="Pathogen Informatics"/>
        </authorList>
    </citation>
    <scope>NUCLEOTIDE SEQUENCE [LARGE SCALE GENOMIC DNA]</scope>
    <source>
        <strain evidence="4">Lake Konstanz</strain>
    </source>
</reference>
<dbReference type="InterPro" id="IPR018181">
    <property type="entry name" value="Heat_shock_70_CS"/>
</dbReference>
<dbReference type="OMA" id="DRGHNLR"/>
<proteinExistence type="predicted"/>
<dbReference type="AlphaFoldDB" id="A0A0S4KFF1"/>
<dbReference type="GO" id="GO:0034663">
    <property type="term" value="C:endoplasmic reticulum chaperone complex"/>
    <property type="evidence" value="ECO:0007669"/>
    <property type="project" value="TreeGrafter"/>
</dbReference>
<dbReference type="PRINTS" id="PR00301">
    <property type="entry name" value="HEATSHOCK70"/>
</dbReference>
<dbReference type="PROSITE" id="PS00297">
    <property type="entry name" value="HSP70_1"/>
    <property type="match status" value="1"/>
</dbReference>